<evidence type="ECO:0000256" key="1">
    <source>
        <dbReference type="ARBA" id="ARBA00004651"/>
    </source>
</evidence>
<protein>
    <recommendedName>
        <fullName evidence="8">Bcr/CflA family efflux transporter</fullName>
    </recommendedName>
</protein>
<feature type="domain" description="Major facilitator superfamily (MFS) profile" evidence="9">
    <location>
        <begin position="20"/>
        <end position="403"/>
    </location>
</feature>
<dbReference type="GO" id="GO:0005886">
    <property type="term" value="C:plasma membrane"/>
    <property type="evidence" value="ECO:0007669"/>
    <property type="project" value="UniProtKB-SubCell"/>
</dbReference>
<dbReference type="FunFam" id="1.20.1720.10:FF:000005">
    <property type="entry name" value="Bcr/CflA family efflux transporter"/>
    <property type="match status" value="1"/>
</dbReference>
<dbReference type="CDD" id="cd17320">
    <property type="entry name" value="MFS_MdfA_MDR_like"/>
    <property type="match status" value="1"/>
</dbReference>
<feature type="transmembrane region" description="Helical" evidence="8">
    <location>
        <begin position="258"/>
        <end position="277"/>
    </location>
</feature>
<keyword evidence="7 8" id="KW-0472">Membrane</keyword>
<feature type="transmembrane region" description="Helical" evidence="8">
    <location>
        <begin position="289"/>
        <end position="309"/>
    </location>
</feature>
<dbReference type="RefSeq" id="WP_090135825.1">
    <property type="nucleotide sequence ID" value="NZ_FOLY01000007.1"/>
</dbReference>
<accession>A0A1I1MNI3</accession>
<feature type="transmembrane region" description="Helical" evidence="8">
    <location>
        <begin position="51"/>
        <end position="73"/>
    </location>
</feature>
<dbReference type="PANTHER" id="PTHR23502">
    <property type="entry name" value="MAJOR FACILITATOR SUPERFAMILY"/>
    <property type="match status" value="1"/>
</dbReference>
<evidence type="ECO:0000256" key="5">
    <source>
        <dbReference type="ARBA" id="ARBA00022692"/>
    </source>
</evidence>
<sequence length="407" mass="43169">MNDNQPSSAASSPNASGWRVLAVLSLLMGFASISTDLYLPAMPAMAEDLGTATGMIELTVSGYLIGFSLAQLVWGPISDRFGRRIPVAIGLLLFIAGSAGCAMADSATSLIGWRLLQAIGACASVALSRAMVRDLFEGDRAAQMMSTLMTVMAIAPLLGPLVGGQIEILFNWRMIFWVLVAIGVIALLALSTLEEPLPRERRSSEALGRALRRYVELIQHRRLLAYIGVGGFFYAAMFAYVAGTPFAYIDYYGVPSQLYGLLFGAGIIGIMTTNLLNARFVSRVGINHMLMWGALATMLCALVTALNAYTGWFGLWGIAVPLFLFTSTTGFIIANAISGALRDYPHRAGAVSALVGATQYGSGVIGSALVGLWSDGTPSSLGLVVALGGTGTFLCAVIVQREHRHQP</sequence>
<dbReference type="OrthoDB" id="9814303at2"/>
<dbReference type="InterPro" id="IPR036259">
    <property type="entry name" value="MFS_trans_sf"/>
</dbReference>
<keyword evidence="11" id="KW-1185">Reference proteome</keyword>
<keyword evidence="6 8" id="KW-1133">Transmembrane helix</keyword>
<dbReference type="GO" id="GO:0042910">
    <property type="term" value="F:xenobiotic transmembrane transporter activity"/>
    <property type="evidence" value="ECO:0007669"/>
    <property type="project" value="InterPro"/>
</dbReference>
<keyword evidence="8" id="KW-0997">Cell inner membrane</keyword>
<proteinExistence type="inferred from homology"/>
<evidence type="ECO:0000256" key="7">
    <source>
        <dbReference type="ARBA" id="ARBA00023136"/>
    </source>
</evidence>
<evidence type="ECO:0000256" key="4">
    <source>
        <dbReference type="ARBA" id="ARBA00022475"/>
    </source>
</evidence>
<dbReference type="SUPFAM" id="SSF103473">
    <property type="entry name" value="MFS general substrate transporter"/>
    <property type="match status" value="1"/>
</dbReference>
<feature type="transmembrane region" description="Helical" evidence="8">
    <location>
        <begin position="223"/>
        <end position="246"/>
    </location>
</feature>
<dbReference type="Gene3D" id="1.20.1720.10">
    <property type="entry name" value="Multidrug resistance protein D"/>
    <property type="match status" value="1"/>
</dbReference>
<dbReference type="InterPro" id="IPR020846">
    <property type="entry name" value="MFS_dom"/>
</dbReference>
<organism evidence="10 11">
    <name type="scientific">Kushneria avicenniae</name>
    <dbReference type="NCBI Taxonomy" id="402385"/>
    <lineage>
        <taxon>Bacteria</taxon>
        <taxon>Pseudomonadati</taxon>
        <taxon>Pseudomonadota</taxon>
        <taxon>Gammaproteobacteria</taxon>
        <taxon>Oceanospirillales</taxon>
        <taxon>Halomonadaceae</taxon>
        <taxon>Kushneria</taxon>
    </lineage>
</organism>
<feature type="transmembrane region" description="Helical" evidence="8">
    <location>
        <begin position="174"/>
        <end position="193"/>
    </location>
</feature>
<name>A0A1I1MNI3_9GAMM</name>
<dbReference type="InterPro" id="IPR011701">
    <property type="entry name" value="MFS"/>
</dbReference>
<evidence type="ECO:0000313" key="11">
    <source>
        <dbReference type="Proteomes" id="UP000199046"/>
    </source>
</evidence>
<evidence type="ECO:0000313" key="10">
    <source>
        <dbReference type="EMBL" id="SFC87047.1"/>
    </source>
</evidence>
<feature type="transmembrane region" description="Helical" evidence="8">
    <location>
        <begin position="111"/>
        <end position="132"/>
    </location>
</feature>
<keyword evidence="4" id="KW-1003">Cell membrane</keyword>
<dbReference type="NCBIfam" id="TIGR00710">
    <property type="entry name" value="efflux_Bcr_CflA"/>
    <property type="match status" value="1"/>
</dbReference>
<feature type="transmembrane region" description="Helical" evidence="8">
    <location>
        <begin position="85"/>
        <end position="105"/>
    </location>
</feature>
<dbReference type="PROSITE" id="PS50850">
    <property type="entry name" value="MFS"/>
    <property type="match status" value="1"/>
</dbReference>
<dbReference type="Proteomes" id="UP000199046">
    <property type="component" value="Unassembled WGS sequence"/>
</dbReference>
<keyword evidence="3 8" id="KW-0813">Transport</keyword>
<evidence type="ECO:0000259" key="9">
    <source>
        <dbReference type="PROSITE" id="PS50850"/>
    </source>
</evidence>
<evidence type="ECO:0000256" key="8">
    <source>
        <dbReference type="RuleBase" id="RU365088"/>
    </source>
</evidence>
<dbReference type="EMBL" id="FOLY01000007">
    <property type="protein sequence ID" value="SFC87047.1"/>
    <property type="molecule type" value="Genomic_DNA"/>
</dbReference>
<comment type="subcellular location">
    <subcellularLocation>
        <location evidence="8">Cell inner membrane</location>
        <topology evidence="8">Multi-pass membrane protein</topology>
    </subcellularLocation>
    <subcellularLocation>
        <location evidence="1">Cell membrane</location>
        <topology evidence="1">Multi-pass membrane protein</topology>
    </subcellularLocation>
</comment>
<feature type="transmembrane region" description="Helical" evidence="8">
    <location>
        <begin position="20"/>
        <end position="39"/>
    </location>
</feature>
<keyword evidence="5 8" id="KW-0812">Transmembrane</keyword>
<feature type="transmembrane region" description="Helical" evidence="8">
    <location>
        <begin position="144"/>
        <end position="162"/>
    </location>
</feature>
<reference evidence="11" key="1">
    <citation type="submission" date="2016-10" db="EMBL/GenBank/DDBJ databases">
        <authorList>
            <person name="Varghese N."/>
            <person name="Submissions S."/>
        </authorList>
    </citation>
    <scope>NUCLEOTIDE SEQUENCE [LARGE SCALE GENOMIC DNA]</scope>
    <source>
        <strain evidence="11">DSM 23439</strain>
    </source>
</reference>
<evidence type="ECO:0000256" key="6">
    <source>
        <dbReference type="ARBA" id="ARBA00022989"/>
    </source>
</evidence>
<dbReference type="PANTHER" id="PTHR23502:SF132">
    <property type="entry name" value="POLYAMINE TRANSPORTER 2-RELATED"/>
    <property type="match status" value="1"/>
</dbReference>
<dbReference type="GO" id="GO:1990961">
    <property type="term" value="P:xenobiotic detoxification by transmembrane export across the plasma membrane"/>
    <property type="evidence" value="ECO:0007669"/>
    <property type="project" value="InterPro"/>
</dbReference>
<evidence type="ECO:0000256" key="3">
    <source>
        <dbReference type="ARBA" id="ARBA00022448"/>
    </source>
</evidence>
<dbReference type="Pfam" id="PF07690">
    <property type="entry name" value="MFS_1"/>
    <property type="match status" value="1"/>
</dbReference>
<comment type="similarity">
    <text evidence="2 8">Belongs to the major facilitator superfamily. Bcr/CmlA family.</text>
</comment>
<feature type="transmembrane region" description="Helical" evidence="8">
    <location>
        <begin position="315"/>
        <end position="337"/>
    </location>
</feature>
<dbReference type="InterPro" id="IPR004812">
    <property type="entry name" value="Efflux_drug-R_Bcr/CmlA"/>
</dbReference>
<evidence type="ECO:0000256" key="2">
    <source>
        <dbReference type="ARBA" id="ARBA00006236"/>
    </source>
</evidence>
<feature type="transmembrane region" description="Helical" evidence="8">
    <location>
        <begin position="349"/>
        <end position="373"/>
    </location>
</feature>
<feature type="transmembrane region" description="Helical" evidence="8">
    <location>
        <begin position="379"/>
        <end position="399"/>
    </location>
</feature>
<gene>
    <name evidence="10" type="ORF">SAMN05421848_3090</name>
</gene>
<dbReference type="AlphaFoldDB" id="A0A1I1MNI3"/>